<dbReference type="AlphaFoldDB" id="A0A6G1K106"/>
<dbReference type="Proteomes" id="UP000799428">
    <property type="component" value="Unassembled WGS sequence"/>
</dbReference>
<gene>
    <name evidence="4" type="ORF">K504DRAFT_437161</name>
</gene>
<dbReference type="InterPro" id="IPR019451">
    <property type="entry name" value="Rtp1_C1"/>
</dbReference>
<dbReference type="GO" id="GO:0009306">
    <property type="term" value="P:protein secretion"/>
    <property type="evidence" value="ECO:0007669"/>
    <property type="project" value="TreeGrafter"/>
</dbReference>
<dbReference type="InterPro" id="IPR039600">
    <property type="entry name" value="TANGO6/Rtp1"/>
</dbReference>
<dbReference type="EMBL" id="MU005775">
    <property type="protein sequence ID" value="KAF2706534.1"/>
    <property type="molecule type" value="Genomic_DNA"/>
</dbReference>
<dbReference type="Pfam" id="PF10304">
    <property type="entry name" value="RTP1_C2"/>
    <property type="match status" value="1"/>
</dbReference>
<evidence type="ECO:0000256" key="1">
    <source>
        <dbReference type="ARBA" id="ARBA00005724"/>
    </source>
</evidence>
<evidence type="ECO:0008006" key="6">
    <source>
        <dbReference type="Google" id="ProtNLM"/>
    </source>
</evidence>
<comment type="similarity">
    <text evidence="1">Belongs to the Tango6 family.</text>
</comment>
<evidence type="ECO:0000313" key="5">
    <source>
        <dbReference type="Proteomes" id="UP000799428"/>
    </source>
</evidence>
<dbReference type="PANTHER" id="PTHR20959">
    <property type="entry name" value="TRANSPORT AND GOLGI ORGANIZATION PROTEIN 6 FAMILY MEMBER"/>
    <property type="match status" value="1"/>
</dbReference>
<dbReference type="InterPro" id="IPR019414">
    <property type="entry name" value="Rtp1_C2"/>
</dbReference>
<feature type="domain" description="RNA polymerase II assembly factor Rtp1 C-terminal" evidence="3">
    <location>
        <begin position="699"/>
        <end position="817"/>
    </location>
</feature>
<keyword evidence="5" id="KW-1185">Reference proteome</keyword>
<proteinExistence type="inferred from homology"/>
<accession>A0A6G1K106</accession>
<dbReference type="OrthoDB" id="39591at2759"/>
<dbReference type="InterPro" id="IPR016024">
    <property type="entry name" value="ARM-type_fold"/>
</dbReference>
<organism evidence="4 5">
    <name type="scientific">Pleomassaria siparia CBS 279.74</name>
    <dbReference type="NCBI Taxonomy" id="1314801"/>
    <lineage>
        <taxon>Eukaryota</taxon>
        <taxon>Fungi</taxon>
        <taxon>Dikarya</taxon>
        <taxon>Ascomycota</taxon>
        <taxon>Pezizomycotina</taxon>
        <taxon>Dothideomycetes</taxon>
        <taxon>Pleosporomycetidae</taxon>
        <taxon>Pleosporales</taxon>
        <taxon>Pleomassariaceae</taxon>
        <taxon>Pleomassaria</taxon>
    </lineage>
</organism>
<evidence type="ECO:0000313" key="4">
    <source>
        <dbReference type="EMBL" id="KAF2706534.1"/>
    </source>
</evidence>
<dbReference type="Pfam" id="PF10363">
    <property type="entry name" value="RTP1_C1"/>
    <property type="match status" value="1"/>
</dbReference>
<name>A0A6G1K106_9PLEO</name>
<protein>
    <recommendedName>
        <fullName evidence="6">RNA polymerase II assembly factor Rtp1 C-terminal domain-containing protein</fullName>
    </recommendedName>
</protein>
<feature type="domain" description="RNA polymerase II assembly factor Rtp1 C-terminal" evidence="2">
    <location>
        <begin position="1000"/>
        <end position="1029"/>
    </location>
</feature>
<reference evidence="4" key="1">
    <citation type="journal article" date="2020" name="Stud. Mycol.">
        <title>101 Dothideomycetes genomes: a test case for predicting lifestyles and emergence of pathogens.</title>
        <authorList>
            <person name="Haridas S."/>
            <person name="Albert R."/>
            <person name="Binder M."/>
            <person name="Bloem J."/>
            <person name="Labutti K."/>
            <person name="Salamov A."/>
            <person name="Andreopoulos B."/>
            <person name="Baker S."/>
            <person name="Barry K."/>
            <person name="Bills G."/>
            <person name="Bluhm B."/>
            <person name="Cannon C."/>
            <person name="Castanera R."/>
            <person name="Culley D."/>
            <person name="Daum C."/>
            <person name="Ezra D."/>
            <person name="Gonzalez J."/>
            <person name="Henrissat B."/>
            <person name="Kuo A."/>
            <person name="Liang C."/>
            <person name="Lipzen A."/>
            <person name="Lutzoni F."/>
            <person name="Magnuson J."/>
            <person name="Mondo S."/>
            <person name="Nolan M."/>
            <person name="Ohm R."/>
            <person name="Pangilinan J."/>
            <person name="Park H.-J."/>
            <person name="Ramirez L."/>
            <person name="Alfaro M."/>
            <person name="Sun H."/>
            <person name="Tritt A."/>
            <person name="Yoshinaga Y."/>
            <person name="Zwiers L.-H."/>
            <person name="Turgeon B."/>
            <person name="Goodwin S."/>
            <person name="Spatafora J."/>
            <person name="Crous P."/>
            <person name="Grigoriev I."/>
        </authorList>
    </citation>
    <scope>NUCLEOTIDE SEQUENCE</scope>
    <source>
        <strain evidence="4">CBS 279.74</strain>
    </source>
</reference>
<sequence length="1078" mass="118608">MGAVEDAVDAAAEFIGPFLDQGPKQDDGGTALAEREALANDQLVEQAILHLQAINSAEVAADPNAPYDGSLVGIVYGLLDLITSQGILAFLSPGVAFNQRPKSVLTISLASPPSRNETLLSKTIESLIPIYEQNGTGIQPLLTQRVLPDLVSAVVELSFSPSTSQETRSSFDPLYKSILSSTPVSRLLPILTSWLQQELPPWLRQNLSRELALIPLRTRGIRHTIEFLSLSYLSKNSQAPKDSSASLSQVQIPLEAITHASRLLASTPSGLTPDEWISQLAPQLYDLLDGTEGKELARAAGQIICGGFLGRKTTGAPGMIGWELFARPLHQSINPVKSANLTSRQSTSDKVIVDDQDLKLALKRLCGLLTSYSHAGLIKRLVGPVLLPIWGLIGYNKSHPSLGKEWTELTHTIISRYMATSCDPKQIDNLTSNLFWDGEIWWTFGPGSQGGVEIRRRAQKTSGTIDVEGLFTQIGKLDERVNTLMTLLVEADIDDEVAGAIFLRTTKRWLSVGKPAEKSKISLTSEDDTDPVAALVDAKLSEAMATKFRGKFARSPQHIIELMGQLLQNFVTERMARLKIIEDSKKPSRASLRNIVSLHSDGNQTPNSSTDTESEDLVSFAISILTTLISSPDFKRTPDVTNQFHEILPDLDYLSQPHASLPLQPLVINAAANLSHLLDPNPRATASNDPLEKERATLRTVLKDIMSPEAPNRAWAVTTLRKLIKDPISFPIIDIPSITHTLLSASIADPETYVHGAAIPTLVDLVVLVPNPTLRILVDAFVDVDERSLNLKKEQDIIEALDFRLRVGEVLNNLVLRDEFWSDTDRSVRHNRVRMIVEATLSLASRRGQRQKTQSQRAQLADVARLEQEEGEKAWGGPIPSLFDSENEDLQSKQERDALFKIVKGWENTGMEEDVRMRTSAMSIVGLVMEKRLEFLNQVTVDAGLQMVLQIVVMERSEEKAILRRAAVLVVMGLLRAIDALLEDGKESVVGLGIKQAGEVDRVLKWVRSEDGDELVKSHAENVLEGLETLNMKRLFKFRDQGLGLKADLGLEGNLRGLNVRPGVGDAQNRGLIVEEIE</sequence>
<evidence type="ECO:0000259" key="3">
    <source>
        <dbReference type="Pfam" id="PF10363"/>
    </source>
</evidence>
<dbReference type="PANTHER" id="PTHR20959:SF1">
    <property type="entry name" value="TRANSPORT AND GOLGI ORGANIZATION PROTEIN 6 HOMOLOG"/>
    <property type="match status" value="1"/>
</dbReference>
<dbReference type="SUPFAM" id="SSF48371">
    <property type="entry name" value="ARM repeat"/>
    <property type="match status" value="1"/>
</dbReference>
<evidence type="ECO:0000259" key="2">
    <source>
        <dbReference type="Pfam" id="PF10304"/>
    </source>
</evidence>